<name>A0ACD3A9L4_9AGAR</name>
<reference evidence="1 2" key="1">
    <citation type="journal article" date="2019" name="Nat. Ecol. Evol.">
        <title>Megaphylogeny resolves global patterns of mushroom evolution.</title>
        <authorList>
            <person name="Varga T."/>
            <person name="Krizsan K."/>
            <person name="Foldi C."/>
            <person name="Dima B."/>
            <person name="Sanchez-Garcia M."/>
            <person name="Sanchez-Ramirez S."/>
            <person name="Szollosi G.J."/>
            <person name="Szarkandi J.G."/>
            <person name="Papp V."/>
            <person name="Albert L."/>
            <person name="Andreopoulos W."/>
            <person name="Angelini C."/>
            <person name="Antonin V."/>
            <person name="Barry K.W."/>
            <person name="Bougher N.L."/>
            <person name="Buchanan P."/>
            <person name="Buyck B."/>
            <person name="Bense V."/>
            <person name="Catcheside P."/>
            <person name="Chovatia M."/>
            <person name="Cooper J."/>
            <person name="Damon W."/>
            <person name="Desjardin D."/>
            <person name="Finy P."/>
            <person name="Geml J."/>
            <person name="Haridas S."/>
            <person name="Hughes K."/>
            <person name="Justo A."/>
            <person name="Karasinski D."/>
            <person name="Kautmanova I."/>
            <person name="Kiss B."/>
            <person name="Kocsube S."/>
            <person name="Kotiranta H."/>
            <person name="LaButti K.M."/>
            <person name="Lechner B.E."/>
            <person name="Liimatainen K."/>
            <person name="Lipzen A."/>
            <person name="Lukacs Z."/>
            <person name="Mihaltcheva S."/>
            <person name="Morgado L.N."/>
            <person name="Niskanen T."/>
            <person name="Noordeloos M.E."/>
            <person name="Ohm R.A."/>
            <person name="Ortiz-Santana B."/>
            <person name="Ovrebo C."/>
            <person name="Racz N."/>
            <person name="Riley R."/>
            <person name="Savchenko A."/>
            <person name="Shiryaev A."/>
            <person name="Soop K."/>
            <person name="Spirin V."/>
            <person name="Szebenyi C."/>
            <person name="Tomsovsky M."/>
            <person name="Tulloss R.E."/>
            <person name="Uehling J."/>
            <person name="Grigoriev I.V."/>
            <person name="Vagvolgyi C."/>
            <person name="Papp T."/>
            <person name="Martin F.M."/>
            <person name="Miettinen O."/>
            <person name="Hibbett D.S."/>
            <person name="Nagy L.G."/>
        </authorList>
    </citation>
    <scope>NUCLEOTIDE SEQUENCE [LARGE SCALE GENOMIC DNA]</scope>
    <source>
        <strain evidence="1 2">NL-1719</strain>
    </source>
</reference>
<gene>
    <name evidence="1" type="ORF">BDN72DRAFT_903354</name>
</gene>
<dbReference type="Proteomes" id="UP000308600">
    <property type="component" value="Unassembled WGS sequence"/>
</dbReference>
<protein>
    <submittedName>
        <fullName evidence="1">Uncharacterized protein</fullName>
    </submittedName>
</protein>
<proteinExistence type="predicted"/>
<keyword evidence="2" id="KW-1185">Reference proteome</keyword>
<evidence type="ECO:0000313" key="2">
    <source>
        <dbReference type="Proteomes" id="UP000308600"/>
    </source>
</evidence>
<accession>A0ACD3A9L4</accession>
<sequence>MSQHIHTLDQALTWCPPQILSKDPISTETRAPSHIDLHLADNLILKRIIVDDSLLTECVKKADSTLASHGGQPILIPTGSLAIPPSELVTIAYECELEEHYRKHLLPFIGTLASATSSGSFNNKDPNWKKFNWRRQVAPANSGKKSPSRADADGYLHCAGQLTHFENFLVWEFKRPGIVTPLLTQRIADIAQNGAFAWCRCALINSSEAKSGICNLGKHYNKAGDYLFTNRRMSPDFTDAPAATDTPQRFRPIRTKAASTATVDDKAHHILQQLWINSVMEDPPT</sequence>
<organism evidence="1 2">
    <name type="scientific">Pluteus cervinus</name>
    <dbReference type="NCBI Taxonomy" id="181527"/>
    <lineage>
        <taxon>Eukaryota</taxon>
        <taxon>Fungi</taxon>
        <taxon>Dikarya</taxon>
        <taxon>Basidiomycota</taxon>
        <taxon>Agaricomycotina</taxon>
        <taxon>Agaricomycetes</taxon>
        <taxon>Agaricomycetidae</taxon>
        <taxon>Agaricales</taxon>
        <taxon>Pluteineae</taxon>
        <taxon>Pluteaceae</taxon>
        <taxon>Pluteus</taxon>
    </lineage>
</organism>
<evidence type="ECO:0000313" key="1">
    <source>
        <dbReference type="EMBL" id="TFK62289.1"/>
    </source>
</evidence>
<dbReference type="EMBL" id="ML208592">
    <property type="protein sequence ID" value="TFK62289.1"/>
    <property type="molecule type" value="Genomic_DNA"/>
</dbReference>